<dbReference type="EMBL" id="BK015207">
    <property type="protein sequence ID" value="DAD95977.1"/>
    <property type="molecule type" value="Genomic_DNA"/>
</dbReference>
<proteinExistence type="predicted"/>
<accession>A0A8S5NMP2</accession>
<evidence type="ECO:0000313" key="1">
    <source>
        <dbReference type="EMBL" id="DAD95977.1"/>
    </source>
</evidence>
<name>A0A8S5NMP2_9CAUD</name>
<organism evidence="1">
    <name type="scientific">Myoviridae sp. ctSGm32</name>
    <dbReference type="NCBI Taxonomy" id="2826653"/>
    <lineage>
        <taxon>Viruses</taxon>
        <taxon>Duplodnaviria</taxon>
        <taxon>Heunggongvirae</taxon>
        <taxon>Uroviricota</taxon>
        <taxon>Caudoviricetes</taxon>
    </lineage>
</organism>
<protein>
    <submittedName>
        <fullName evidence="1">Stabilization protein</fullName>
    </submittedName>
</protein>
<sequence length="571" mass="64820">MSEVSGSLITRVYGNFRGVDFTKSNNSLMRSPDALNMWKNYGNELGKNIETRPGLELFKLFDLNIFSINFYTILDVKHMIIHAGVSLYDYNMKTKVLTKIKENGLNPKKSCGFVHNNIFFFKDGINYLEYNGQTVKDVTGYIPTTTISRAPGGGGKTLEDVNLLTGERKNTFCADGKSTQYCLDTTDLDSDYTVKAWVNDVEITDFSVDKVNGKITFNTAPEEPDSVGTDNVIIQFSKTVSGEKEKILKCTLLELFDNRVFFSGNQDYPNTIFHSSLRNPRYVSDLDFYNEGLDLSPITAMVSGNNALWVFKKPSSANTSIFYHNPATDSDYGKLYPSSHSSISLGCVATGINFNDDIVFFSDRGMEAITGDVTTEQVASHRSSLVDNKMLQEENYENLILCEHKGYLLVFVDNKVYLADSRLMFTNNTHTEYEWFYWELEKTITFAIENDGILYVGTNDGIYTLTDFTQERNITSYWTTLEDEFKYPQMQKTTNKKGCIVNMSGESILVSVKVDNKTFENIDTYKNVKGYIVARIKKKKWKSIQIKMSATKPFSVEKLTLESYVGSYVKR</sequence>
<reference evidence="1" key="1">
    <citation type="journal article" date="2021" name="Proc. Natl. Acad. Sci. U.S.A.">
        <title>A Catalog of Tens of Thousands of Viruses from Human Metagenomes Reveals Hidden Associations with Chronic Diseases.</title>
        <authorList>
            <person name="Tisza M.J."/>
            <person name="Buck C.B."/>
        </authorList>
    </citation>
    <scope>NUCLEOTIDE SEQUENCE</scope>
    <source>
        <strain evidence="1">CtSGm32</strain>
    </source>
</reference>